<evidence type="ECO:0000313" key="4">
    <source>
        <dbReference type="Proteomes" id="UP001108025"/>
    </source>
</evidence>
<dbReference type="RefSeq" id="WP_230672608.1">
    <property type="nucleotide sequence ID" value="NZ_JAJNAY010000003.1"/>
</dbReference>
<keyword evidence="1" id="KW-1133">Transmembrane helix</keyword>
<keyword evidence="1" id="KW-0812">Transmembrane</keyword>
<dbReference type="Pfam" id="PF22522">
    <property type="entry name" value="DUF6998"/>
    <property type="match status" value="2"/>
</dbReference>
<proteinExistence type="predicted"/>
<comment type="caution">
    <text evidence="3">The sequence shown here is derived from an EMBL/GenBank/DDBJ whole genome shotgun (WGS) entry which is preliminary data.</text>
</comment>
<dbReference type="AlphaFoldDB" id="A0A9Q3V3V1"/>
<keyword evidence="4" id="KW-1185">Reference proteome</keyword>
<gene>
    <name evidence="3" type="ORF">LO744_20015</name>
</gene>
<organism evidence="3 4">
    <name type="scientific">Chryseobacterium turcicum</name>
    <dbReference type="NCBI Taxonomy" id="2898076"/>
    <lineage>
        <taxon>Bacteria</taxon>
        <taxon>Pseudomonadati</taxon>
        <taxon>Bacteroidota</taxon>
        <taxon>Flavobacteriia</taxon>
        <taxon>Flavobacteriales</taxon>
        <taxon>Weeksellaceae</taxon>
        <taxon>Chryseobacterium group</taxon>
        <taxon>Chryseobacterium</taxon>
    </lineage>
</organism>
<evidence type="ECO:0000256" key="1">
    <source>
        <dbReference type="SAM" id="Phobius"/>
    </source>
</evidence>
<keyword evidence="1" id="KW-0472">Membrane</keyword>
<sequence length="354" mass="40089">MYTKNQFQLLKDFADKNDALFDLGITTTDSFTGEIGEFIACQHFKLHKSGRSNKAVDGIAPNGERYQIKSKVVSTSSFSHTISNLQPDLFDKLVLVYFDIHYNLLKMLVIPVSEIPESVFRITKSNISKFESIDRVKMPLKFQKALTDFAKSFTALQENGIIRSRRIVGDIGEFYACKKLDLIISENQTEKGIDARHPNGLTFEVKTRWVYESDRRISEVRRLNNLVGKTADYLIVVTLDRCFECSGMWIIPMKNIANPKSASLKIINSTPGVKNIIPSKISWLQNRESFQGFDTVISKRQTNKTIAKRRPRPVKPKQVPLPLIPVEENNEISIEQIIIAAVLIALGLLVAVII</sequence>
<dbReference type="EMBL" id="JAJNAY010000003">
    <property type="protein sequence ID" value="MCD1119133.1"/>
    <property type="molecule type" value="Genomic_DNA"/>
</dbReference>
<name>A0A9Q3V3V1_9FLAO</name>
<feature type="transmembrane region" description="Helical" evidence="1">
    <location>
        <begin position="337"/>
        <end position="353"/>
    </location>
</feature>
<dbReference type="InterPro" id="IPR054267">
    <property type="entry name" value="DUF6998"/>
</dbReference>
<accession>A0A9Q3V3V1</accession>
<dbReference type="Proteomes" id="UP001108025">
    <property type="component" value="Unassembled WGS sequence"/>
</dbReference>
<evidence type="ECO:0000313" key="3">
    <source>
        <dbReference type="EMBL" id="MCD1119133.1"/>
    </source>
</evidence>
<feature type="domain" description="DUF6998" evidence="2">
    <location>
        <begin position="28"/>
        <end position="81"/>
    </location>
</feature>
<protein>
    <recommendedName>
        <fullName evidence="2">DUF6998 domain-containing protein</fullName>
    </recommendedName>
</protein>
<feature type="domain" description="DUF6998" evidence="2">
    <location>
        <begin position="164"/>
        <end position="247"/>
    </location>
</feature>
<evidence type="ECO:0000259" key="2">
    <source>
        <dbReference type="Pfam" id="PF22522"/>
    </source>
</evidence>
<reference evidence="3" key="1">
    <citation type="submission" date="2021-11" db="EMBL/GenBank/DDBJ databases">
        <title>Description of novel Chryseobacterium species.</title>
        <authorList>
            <person name="Saticioglu I.B."/>
            <person name="Ay H."/>
            <person name="Altun S."/>
            <person name="Duman M."/>
        </authorList>
    </citation>
    <scope>NUCLEOTIDE SEQUENCE</scope>
    <source>
        <strain evidence="3">C-17</strain>
    </source>
</reference>